<organism evidence="1 2">
    <name type="scientific">Klebsiella pneumoniae subsp. pneumoniae</name>
    <dbReference type="NCBI Taxonomy" id="72407"/>
    <lineage>
        <taxon>Bacteria</taxon>
        <taxon>Pseudomonadati</taxon>
        <taxon>Pseudomonadota</taxon>
        <taxon>Gammaproteobacteria</taxon>
        <taxon>Enterobacterales</taxon>
        <taxon>Enterobacteriaceae</taxon>
        <taxon>Klebsiella/Raoultella group</taxon>
        <taxon>Klebsiella</taxon>
        <taxon>Klebsiella pneumoniae complex</taxon>
    </lineage>
</organism>
<reference evidence="1 2" key="1">
    <citation type="submission" date="2018-06" db="EMBL/GenBank/DDBJ databases">
        <authorList>
            <consortium name="Pathogen Informatics"/>
            <person name="Doyle S."/>
        </authorList>
    </citation>
    <scope>NUCLEOTIDE SEQUENCE [LARGE SCALE GENOMIC DNA]</scope>
    <source>
        <strain evidence="1 2">NCTC9504</strain>
    </source>
</reference>
<dbReference type="AlphaFoldDB" id="A0A377ZL74"/>
<evidence type="ECO:0000313" key="2">
    <source>
        <dbReference type="Proteomes" id="UP000254020"/>
    </source>
</evidence>
<sequence>MLSYMLSQYARLPVSEVTLRSWLKQWLSEQESRCTDRNFSAGFPWRETELCQEYFLQRKLKIDGKQFLTGPRYQGGNINKPFIDIVGMDSDLNHTALELISKEWSQLRAQYVRILVPGQSFPQGIPDQYIYATSFSEPLNSMINLLLCKWRHTKILTGVVRPWVMPISIHGRQFANYLQAIW</sequence>
<accession>A0A377ZL74</accession>
<dbReference type="EMBL" id="UGMA01000005">
    <property type="protein sequence ID" value="STU75696.1"/>
    <property type="molecule type" value="Genomic_DNA"/>
</dbReference>
<evidence type="ECO:0000313" key="1">
    <source>
        <dbReference type="EMBL" id="STU75696.1"/>
    </source>
</evidence>
<dbReference type="Proteomes" id="UP000254020">
    <property type="component" value="Unassembled WGS sequence"/>
</dbReference>
<name>A0A377ZL74_KLEPN</name>
<protein>
    <submittedName>
        <fullName evidence="1">Uncharacterized protein</fullName>
    </submittedName>
</protein>
<proteinExistence type="predicted"/>
<gene>
    <name evidence="1" type="ORF">NCTC9504_03364</name>
</gene>